<evidence type="ECO:0000256" key="1">
    <source>
        <dbReference type="SAM" id="SignalP"/>
    </source>
</evidence>
<protein>
    <submittedName>
        <fullName evidence="2">Uncharacterized protein</fullName>
    </submittedName>
</protein>
<gene>
    <name evidence="2" type="ORF">ABMA27_002752</name>
</gene>
<dbReference type="InterPro" id="IPR010562">
    <property type="entry name" value="Haemolymph_juvenile_hormone-bd"/>
</dbReference>
<dbReference type="Gene3D" id="3.15.10.30">
    <property type="entry name" value="Haemolymph juvenile hormone binding protein"/>
    <property type="match status" value="1"/>
</dbReference>
<feature type="signal peptide" evidence="1">
    <location>
        <begin position="1"/>
        <end position="20"/>
    </location>
</feature>
<dbReference type="InterPro" id="IPR038606">
    <property type="entry name" value="To_sf"/>
</dbReference>
<keyword evidence="1" id="KW-0732">Signal</keyword>
<dbReference type="PANTHER" id="PTHR11008:SF32">
    <property type="entry name" value="CIRCADIAN CLOCK-CONTROLLED PROTEIN DAYWAKE-RELATED"/>
    <property type="match status" value="1"/>
</dbReference>
<dbReference type="PANTHER" id="PTHR11008">
    <property type="entry name" value="PROTEIN TAKEOUT-LIKE PROTEIN"/>
    <property type="match status" value="1"/>
</dbReference>
<keyword evidence="3" id="KW-1185">Reference proteome</keyword>
<evidence type="ECO:0000313" key="3">
    <source>
        <dbReference type="Proteomes" id="UP001549920"/>
    </source>
</evidence>
<dbReference type="SMART" id="SM00700">
    <property type="entry name" value="JHBP"/>
    <property type="match status" value="1"/>
</dbReference>
<accession>A0ABR3HUR8</accession>
<reference evidence="2 3" key="1">
    <citation type="submission" date="2024-06" db="EMBL/GenBank/DDBJ databases">
        <title>A chromosome-level genome assembly of beet webworm, Loxostege sticticalis.</title>
        <authorList>
            <person name="Zhang Y."/>
        </authorList>
    </citation>
    <scope>NUCLEOTIDE SEQUENCE [LARGE SCALE GENOMIC DNA]</scope>
    <source>
        <strain evidence="2">AQ026</strain>
        <tissue evidence="2">Whole body</tissue>
    </source>
</reference>
<evidence type="ECO:0000313" key="2">
    <source>
        <dbReference type="EMBL" id="KAL0880300.1"/>
    </source>
</evidence>
<comment type="caution">
    <text evidence="2">The sequence shown here is derived from an EMBL/GenBank/DDBJ whole genome shotgun (WGS) entry which is preliminary data.</text>
</comment>
<sequence length="242" mass="26793">MFKIIFYFLLLVGLVDFGYSSVVPFVTKCKATDSKCLKKSSQAIIPMFANGIPELGVEKLDPVHFKDPIDASTSGLKLILKDTTFTGLKDCAVKKIQRDVEKNKLIGKLMCTVSVEGDYEMDGQLLIVRVQGQGKIHVLLRKIVISLEADMSEKMGKDGQKHWDIKRFTHSFELLDKADVEFENLFTGNDVIGRAASQVIATSGNDIVIEVGPPVVKAMATRVIANIKKFFNNVPPEDLSLD</sequence>
<proteinExistence type="predicted"/>
<dbReference type="EMBL" id="JBEUOH010000013">
    <property type="protein sequence ID" value="KAL0880300.1"/>
    <property type="molecule type" value="Genomic_DNA"/>
</dbReference>
<dbReference type="Pfam" id="PF06585">
    <property type="entry name" value="JHBP"/>
    <property type="match status" value="1"/>
</dbReference>
<organism evidence="2 3">
    <name type="scientific">Loxostege sticticalis</name>
    <name type="common">Beet webworm moth</name>
    <dbReference type="NCBI Taxonomy" id="481309"/>
    <lineage>
        <taxon>Eukaryota</taxon>
        <taxon>Metazoa</taxon>
        <taxon>Ecdysozoa</taxon>
        <taxon>Arthropoda</taxon>
        <taxon>Hexapoda</taxon>
        <taxon>Insecta</taxon>
        <taxon>Pterygota</taxon>
        <taxon>Neoptera</taxon>
        <taxon>Endopterygota</taxon>
        <taxon>Lepidoptera</taxon>
        <taxon>Glossata</taxon>
        <taxon>Ditrysia</taxon>
        <taxon>Pyraloidea</taxon>
        <taxon>Crambidae</taxon>
        <taxon>Pyraustinae</taxon>
        <taxon>Loxostege</taxon>
    </lineage>
</organism>
<feature type="chain" id="PRO_5045596954" evidence="1">
    <location>
        <begin position="21"/>
        <end position="242"/>
    </location>
</feature>
<name>A0ABR3HUR8_LOXSC</name>
<dbReference type="Proteomes" id="UP001549920">
    <property type="component" value="Unassembled WGS sequence"/>
</dbReference>